<evidence type="ECO:0000313" key="12">
    <source>
        <dbReference type="WBParaSite" id="ACRNAN_scaffold1647.g33009.t1"/>
    </source>
</evidence>
<comment type="subcellular location">
    <subcellularLocation>
        <location evidence="1">Nucleus</location>
    </subcellularLocation>
</comment>
<dbReference type="PROSITE" id="PS50953">
    <property type="entry name" value="KID"/>
    <property type="match status" value="1"/>
</dbReference>
<keyword evidence="3" id="KW-0238">DNA-binding</keyword>
<keyword evidence="5" id="KW-0539">Nucleus</keyword>
<evidence type="ECO:0000256" key="5">
    <source>
        <dbReference type="ARBA" id="ARBA00023242"/>
    </source>
</evidence>
<dbReference type="PROSITE" id="PS01179">
    <property type="entry name" value="PID"/>
    <property type="match status" value="1"/>
</dbReference>
<evidence type="ECO:0000256" key="4">
    <source>
        <dbReference type="ARBA" id="ARBA00023163"/>
    </source>
</evidence>
<dbReference type="Gene3D" id="2.30.29.30">
    <property type="entry name" value="Pleckstrin-homology domain (PH domain)/Phosphotyrosine-binding domain (PTB)"/>
    <property type="match status" value="1"/>
</dbReference>
<dbReference type="Pfam" id="PF02173">
    <property type="entry name" value="pKID"/>
    <property type="match status" value="1"/>
</dbReference>
<evidence type="ECO:0000256" key="3">
    <source>
        <dbReference type="ARBA" id="ARBA00023125"/>
    </source>
</evidence>
<evidence type="ECO:0000256" key="1">
    <source>
        <dbReference type="ARBA" id="ARBA00004123"/>
    </source>
</evidence>
<feature type="region of interest" description="Disordered" evidence="7">
    <location>
        <begin position="544"/>
        <end position="567"/>
    </location>
</feature>
<keyword evidence="11" id="KW-1185">Reference proteome</keyword>
<dbReference type="SUPFAM" id="SSF57959">
    <property type="entry name" value="Leucine zipper domain"/>
    <property type="match status" value="1"/>
</dbReference>
<feature type="region of interest" description="Disordered" evidence="7">
    <location>
        <begin position="618"/>
        <end position="640"/>
    </location>
</feature>
<dbReference type="PANTHER" id="PTHR45879:SF3">
    <property type="entry name" value="CYCLIC AMP RESPONSE ELEMENT-BINDING PROTEIN B"/>
    <property type="match status" value="1"/>
</dbReference>
<evidence type="ECO:0000256" key="7">
    <source>
        <dbReference type="SAM" id="MobiDB-lite"/>
    </source>
</evidence>
<dbReference type="InterPro" id="IPR046347">
    <property type="entry name" value="bZIP_sf"/>
</dbReference>
<dbReference type="SMART" id="SM00462">
    <property type="entry name" value="PTB"/>
    <property type="match status" value="1"/>
</dbReference>
<dbReference type="InterPro" id="IPR003102">
    <property type="entry name" value="CREB1-like_pKID"/>
</dbReference>
<evidence type="ECO:0000259" key="9">
    <source>
        <dbReference type="PROSITE" id="PS50217"/>
    </source>
</evidence>
<dbReference type="InterPro" id="IPR006020">
    <property type="entry name" value="PTB/PI_dom"/>
</dbReference>
<accession>A0A914CYT9</accession>
<dbReference type="PROSITE" id="PS50217">
    <property type="entry name" value="BZIP"/>
    <property type="match status" value="1"/>
</dbReference>
<dbReference type="GO" id="GO:0005667">
    <property type="term" value="C:transcription regulator complex"/>
    <property type="evidence" value="ECO:0007669"/>
    <property type="project" value="TreeGrafter"/>
</dbReference>
<dbReference type="GO" id="GO:0005634">
    <property type="term" value="C:nucleus"/>
    <property type="evidence" value="ECO:0007669"/>
    <property type="project" value="UniProtKB-SubCell"/>
</dbReference>
<dbReference type="Gene3D" id="1.20.5.170">
    <property type="match status" value="1"/>
</dbReference>
<feature type="domain" description="PID" evidence="8">
    <location>
        <begin position="60"/>
        <end position="194"/>
    </location>
</feature>
<feature type="domain" description="BZIP" evidence="9">
    <location>
        <begin position="637"/>
        <end position="688"/>
    </location>
</feature>
<evidence type="ECO:0000259" key="8">
    <source>
        <dbReference type="PROSITE" id="PS01179"/>
    </source>
</evidence>
<keyword evidence="6" id="KW-0175">Coiled coil</keyword>
<dbReference type="WBParaSite" id="ACRNAN_scaffold1647.g33009.t1">
    <property type="protein sequence ID" value="ACRNAN_scaffold1647.g33009.t1"/>
    <property type="gene ID" value="ACRNAN_scaffold1647.g33009"/>
</dbReference>
<dbReference type="Pfam" id="PF00640">
    <property type="entry name" value="PID"/>
    <property type="match status" value="1"/>
</dbReference>
<evidence type="ECO:0000256" key="6">
    <source>
        <dbReference type="SAM" id="Coils"/>
    </source>
</evidence>
<dbReference type="InterPro" id="IPR011993">
    <property type="entry name" value="PH-like_dom_sf"/>
</dbReference>
<dbReference type="Proteomes" id="UP000887540">
    <property type="component" value="Unplaced"/>
</dbReference>
<dbReference type="InterPro" id="IPR004827">
    <property type="entry name" value="bZIP"/>
</dbReference>
<protein>
    <submittedName>
        <fullName evidence="12">Uncharacterized protein</fullName>
    </submittedName>
</protein>
<feature type="domain" description="KID" evidence="10">
    <location>
        <begin position="421"/>
        <end position="480"/>
    </location>
</feature>
<reference evidence="12" key="1">
    <citation type="submission" date="2022-11" db="UniProtKB">
        <authorList>
            <consortium name="WormBaseParasite"/>
        </authorList>
    </citation>
    <scope>IDENTIFICATION</scope>
</reference>
<evidence type="ECO:0000259" key="10">
    <source>
        <dbReference type="PROSITE" id="PS50953"/>
    </source>
</evidence>
<keyword evidence="2" id="KW-0805">Transcription regulation</keyword>
<dbReference type="GO" id="GO:0000978">
    <property type="term" value="F:RNA polymerase II cis-regulatory region sequence-specific DNA binding"/>
    <property type="evidence" value="ECO:0007669"/>
    <property type="project" value="TreeGrafter"/>
</dbReference>
<feature type="coiled-coil region" evidence="6">
    <location>
        <begin position="655"/>
        <end position="689"/>
    </location>
</feature>
<dbReference type="PANTHER" id="PTHR45879">
    <property type="entry name" value="CYCLIC AMP RESPONSE ELEMENT-BINDING PROTEIN B"/>
    <property type="match status" value="1"/>
</dbReference>
<dbReference type="Pfam" id="PF00170">
    <property type="entry name" value="bZIP_1"/>
    <property type="match status" value="1"/>
</dbReference>
<sequence>MASKSKEVYKTIKRSISSTTSGLVSNGNALFGNATTSKSSLVGQKSKWIHPPELLLNHRVEYPARLLGQTEVSSPKGTHVVRDAIHTIKFQTEVNKGITGHSGSKLKKVDIIINVDGIIVQDSKTHIVITNQPLHNVSFVADDKQDKRLFSFIAKTGDNNKHECFVFISDKLAEQITLTIGEAFDLAYQKFVDRTGKDLEFQKQIIILRKKVAILEEENKALKMDLCYLRNNQDAIKSMDQVANSTKHDYFINQIKSNNENKLVPLPPPPSTAKRNIASTAPITNEDFLLSTNPDVGTKLENLRIDKMEDIFDNDFNPRAEESSPIKDTFGLMPFNDIKDDEQTNATASLNSEFTVKEFEDMIMQVDKRIAELHNKFNNGKLDTGDTELILHHIHKYALSLRSPMSLPSSSIQNNSLKPTDLRDSSNLLNAEPEPIDDEEARRRREQLNRRPSYRMILKDLETVGDKQLKKEVDETNGDRQLQAPVPLSTYAAATNSNYITTMHSNLTNGNNRQPIRPLEVSAPSPMHAPPLIRPNPNVLTGRLVSEIPSQPPPQISPQSGLPRPPNNLILPVNTDILGMKPVSDAVALAASNAAAVSFMNNEWPANLLTAYNSTPSPASVGSNMGGSRMPDHDDSSRKRQVRLLKNREAAKECRRKKKEYVKCLENRVAVLENQNKALIEELKTLKELYCRKEKAEMS</sequence>
<dbReference type="FunFam" id="1.20.5.170:FF:000003">
    <property type="entry name" value="cAMP-responsive element modulator isoform X2"/>
    <property type="match status" value="1"/>
</dbReference>
<organism evidence="11 12">
    <name type="scientific">Acrobeloides nanus</name>
    <dbReference type="NCBI Taxonomy" id="290746"/>
    <lineage>
        <taxon>Eukaryota</taxon>
        <taxon>Metazoa</taxon>
        <taxon>Ecdysozoa</taxon>
        <taxon>Nematoda</taxon>
        <taxon>Chromadorea</taxon>
        <taxon>Rhabditida</taxon>
        <taxon>Tylenchina</taxon>
        <taxon>Cephalobomorpha</taxon>
        <taxon>Cephaloboidea</taxon>
        <taxon>Cephalobidae</taxon>
        <taxon>Acrobeloides</taxon>
    </lineage>
</organism>
<name>A0A914CYT9_9BILA</name>
<dbReference type="AlphaFoldDB" id="A0A914CYT9"/>
<dbReference type="SUPFAM" id="SSF50729">
    <property type="entry name" value="PH domain-like"/>
    <property type="match status" value="1"/>
</dbReference>
<dbReference type="GO" id="GO:0000981">
    <property type="term" value="F:DNA-binding transcription factor activity, RNA polymerase II-specific"/>
    <property type="evidence" value="ECO:0007669"/>
    <property type="project" value="TreeGrafter"/>
</dbReference>
<feature type="region of interest" description="Disordered" evidence="7">
    <location>
        <begin position="408"/>
        <end position="448"/>
    </location>
</feature>
<proteinExistence type="predicted"/>
<dbReference type="SMART" id="SM00338">
    <property type="entry name" value="BRLZ"/>
    <property type="match status" value="1"/>
</dbReference>
<evidence type="ECO:0000313" key="11">
    <source>
        <dbReference type="Proteomes" id="UP000887540"/>
    </source>
</evidence>
<dbReference type="InterPro" id="IPR001630">
    <property type="entry name" value="Leuzip_CREB"/>
</dbReference>
<dbReference type="PROSITE" id="PS00036">
    <property type="entry name" value="BZIP_BASIC"/>
    <property type="match status" value="1"/>
</dbReference>
<dbReference type="CDD" id="cd14690">
    <property type="entry name" value="bZIP_CREB1"/>
    <property type="match status" value="1"/>
</dbReference>
<keyword evidence="4" id="KW-0804">Transcription</keyword>
<evidence type="ECO:0000256" key="2">
    <source>
        <dbReference type="ARBA" id="ARBA00023015"/>
    </source>
</evidence>